<sequence>MHRFYFLLLWLCACTTLHGIESQIQVGADRVMNAPYVSLLKGKKVGLITNHTAFNEKKHSTIQLFKTHAKSKGFKLVALFGPEHGLDGDVYAEQELQSKVDPDGIPIHSLYGKTRKPTDEMLKGVDILVYDIQDIGSRSYTYSTTLFYAMEEAAKKNIPVWVLDRPNPLGGLIIDGPMLEEKWRSFVGYINVPYCHGMTIGELAQFFNQEYQIGCQLTVIPMKGWRRDMIFQDTGLPWIPTSPCIPEANTTFYYPTTGIIGELQLVSIGIGYTLPFKLIGAPWINGTTLAKKLNEQDFPGVHFEPFKYRPYYGKFAKQDCQGVLILITNPAKYKPVSTQYLILGILKTLYKTHFQQALAKAQNRQDIFNKVNGTDEVFKILQQEQYSTWKLLSLHQKEREQFEKKRIKYLIPDYAF</sequence>
<feature type="signal peptide" evidence="1">
    <location>
        <begin position="1"/>
        <end position="19"/>
    </location>
</feature>
<dbReference type="InterPro" id="IPR048503">
    <property type="entry name" value="NamZ_C"/>
</dbReference>
<feature type="domain" description="Peptidoglycan beta-N-acetylmuramidase NamZ C-terminal" evidence="3">
    <location>
        <begin position="253"/>
        <end position="411"/>
    </location>
</feature>
<gene>
    <name evidence="4" type="primary">ybbC</name>
    <name evidence="4" type="ordered locus">PUV_01490</name>
</gene>
<dbReference type="HOGENOM" id="CLU_033227_1_0_0"/>
<dbReference type="GO" id="GO:0033922">
    <property type="term" value="F:peptidoglycan beta-N-acetylmuramidase activity"/>
    <property type="evidence" value="ECO:0007669"/>
    <property type="project" value="InterPro"/>
</dbReference>
<proteinExistence type="predicted"/>
<dbReference type="AlphaFoldDB" id="F8KV26"/>
<dbReference type="OrthoDB" id="9801061at2"/>
<dbReference type="Proteomes" id="UP000000495">
    <property type="component" value="Chromosome"/>
</dbReference>
<evidence type="ECO:0000313" key="5">
    <source>
        <dbReference type="Proteomes" id="UP000000495"/>
    </source>
</evidence>
<dbReference type="Pfam" id="PF07075">
    <property type="entry name" value="NamZ_N"/>
    <property type="match status" value="1"/>
</dbReference>
<keyword evidence="1" id="KW-0732">Signal</keyword>
<accession>F8KV26</accession>
<dbReference type="PANTHER" id="PTHR42915">
    <property type="entry name" value="HYPOTHETICAL 460 KDA PROTEIN IN FEUA-SIGW INTERGENIC REGION [PRECURSOR]"/>
    <property type="match status" value="1"/>
</dbReference>
<dbReference type="EMBL" id="FR872580">
    <property type="protein sequence ID" value="CCB85099.1"/>
    <property type="molecule type" value="Genomic_DNA"/>
</dbReference>
<dbReference type="Gene3D" id="3.90.1150.140">
    <property type="match status" value="1"/>
</dbReference>
<dbReference type="eggNOG" id="COG3876">
    <property type="taxonomic scope" value="Bacteria"/>
</dbReference>
<dbReference type="PANTHER" id="PTHR42915:SF1">
    <property type="entry name" value="PEPTIDOGLYCAN BETA-N-ACETYLMURAMIDASE NAMZ"/>
    <property type="match status" value="1"/>
</dbReference>
<feature type="domain" description="Peptidoglycan beta-N-acetylmuramidase NamZ N-terminal" evidence="2">
    <location>
        <begin position="45"/>
        <end position="248"/>
    </location>
</feature>
<organism evidence="4 5">
    <name type="scientific">Parachlamydia acanthamoebae (strain UV7)</name>
    <dbReference type="NCBI Taxonomy" id="765952"/>
    <lineage>
        <taxon>Bacteria</taxon>
        <taxon>Pseudomonadati</taxon>
        <taxon>Chlamydiota</taxon>
        <taxon>Chlamydiia</taxon>
        <taxon>Parachlamydiales</taxon>
        <taxon>Parachlamydiaceae</taxon>
        <taxon>Parachlamydia</taxon>
    </lineage>
</organism>
<evidence type="ECO:0000259" key="3">
    <source>
        <dbReference type="Pfam" id="PF20732"/>
    </source>
</evidence>
<evidence type="ECO:0000313" key="4">
    <source>
        <dbReference type="EMBL" id="CCB85099.1"/>
    </source>
</evidence>
<name>F8KV26_PARAV</name>
<keyword evidence="5" id="KW-1185">Reference proteome</keyword>
<evidence type="ECO:0000259" key="2">
    <source>
        <dbReference type="Pfam" id="PF07075"/>
    </source>
</evidence>
<dbReference type="Pfam" id="PF20732">
    <property type="entry name" value="NamZ_C"/>
    <property type="match status" value="1"/>
</dbReference>
<dbReference type="InterPro" id="IPR048502">
    <property type="entry name" value="NamZ_N"/>
</dbReference>
<dbReference type="InterPro" id="IPR008302">
    <property type="entry name" value="NamZ"/>
</dbReference>
<dbReference type="RefSeq" id="WP_006341495.1">
    <property type="nucleotide sequence ID" value="NC_015702.1"/>
</dbReference>
<dbReference type="PIRSF" id="PIRSF016719">
    <property type="entry name" value="UCP016719"/>
    <property type="match status" value="1"/>
</dbReference>
<dbReference type="KEGG" id="puv:PUV_01490"/>
<protein>
    <submittedName>
        <fullName evidence="4">Uncharacterized protein ybbC</fullName>
    </submittedName>
</protein>
<dbReference type="STRING" id="765952.PUV_01490"/>
<reference key="1">
    <citation type="journal article" date="2011" name="Mol. Biol. Evol.">
        <title>Unity in variety -- the pan-genome of the Chlamydiae.</title>
        <authorList>
            <person name="Collingro A."/>
            <person name="Tischler P."/>
            <person name="Weinmaier T."/>
            <person name="Penz T."/>
            <person name="Heinz E."/>
            <person name="Brunham R.C."/>
            <person name="Read T.D."/>
            <person name="Bavoil P.M."/>
            <person name="Sachse K."/>
            <person name="Kahane S."/>
            <person name="Friedman M.G."/>
            <person name="Rattei T."/>
            <person name="Myers G.S.A."/>
            <person name="Horn M."/>
        </authorList>
    </citation>
    <scope>NUCLEOTIDE SEQUENCE</scope>
    <source>
        <strain>UV7</strain>
    </source>
</reference>
<feature type="chain" id="PRO_5003373850" evidence="1">
    <location>
        <begin position="20"/>
        <end position="416"/>
    </location>
</feature>
<evidence type="ECO:0000256" key="1">
    <source>
        <dbReference type="SAM" id="SignalP"/>
    </source>
</evidence>
<dbReference type="Gene3D" id="3.40.50.12170">
    <property type="entry name" value="Uncharacterised protein PF07075, DUF1343"/>
    <property type="match status" value="1"/>
</dbReference>
<reference evidence="4 5" key="2">
    <citation type="journal article" date="2011" name="Mol. Biol. Evol.">
        <title>Unity in variety--the pan-genome of the Chlamydiae.</title>
        <authorList>
            <person name="Collingro A."/>
            <person name="Tischler P."/>
            <person name="Weinmaier T."/>
            <person name="Penz T."/>
            <person name="Heinz E."/>
            <person name="Brunham R.C."/>
            <person name="Read T.D."/>
            <person name="Bavoil P.M."/>
            <person name="Sachse K."/>
            <person name="Kahane S."/>
            <person name="Friedman M.G."/>
            <person name="Rattei T."/>
            <person name="Myers G.S."/>
            <person name="Horn M."/>
        </authorList>
    </citation>
    <scope>NUCLEOTIDE SEQUENCE [LARGE SCALE GENOMIC DNA]</scope>
    <source>
        <strain evidence="5">UV7</strain>
    </source>
</reference>